<dbReference type="GeneID" id="19398134"/>
<protein>
    <submittedName>
        <fullName evidence="2">Uncharacterized protein</fullName>
    </submittedName>
</protein>
<dbReference type="Proteomes" id="UP000016935">
    <property type="component" value="Unassembled WGS sequence"/>
</dbReference>
<name>R0JZR0_EXST2</name>
<organism evidence="2 3">
    <name type="scientific">Exserohilum turcicum (strain 28A)</name>
    <name type="common">Northern leaf blight fungus</name>
    <name type="synonym">Setosphaeria turcica</name>
    <dbReference type="NCBI Taxonomy" id="671987"/>
    <lineage>
        <taxon>Eukaryota</taxon>
        <taxon>Fungi</taxon>
        <taxon>Dikarya</taxon>
        <taxon>Ascomycota</taxon>
        <taxon>Pezizomycotina</taxon>
        <taxon>Dothideomycetes</taxon>
        <taxon>Pleosporomycetidae</taxon>
        <taxon>Pleosporales</taxon>
        <taxon>Pleosporineae</taxon>
        <taxon>Pleosporaceae</taxon>
        <taxon>Exserohilum</taxon>
    </lineage>
</organism>
<gene>
    <name evidence="2" type="ORF">SETTUDRAFT_161264</name>
</gene>
<dbReference type="RefSeq" id="XP_008025999.1">
    <property type="nucleotide sequence ID" value="XM_008027808.1"/>
</dbReference>
<feature type="region of interest" description="Disordered" evidence="1">
    <location>
        <begin position="1"/>
        <end position="39"/>
    </location>
</feature>
<keyword evidence="3" id="KW-1185">Reference proteome</keyword>
<evidence type="ECO:0000313" key="2">
    <source>
        <dbReference type="EMBL" id="EOA86383.1"/>
    </source>
</evidence>
<sequence>MLSLAHETAYADKKQDQHERRNAEKNKDRESKGRRRKNPAYWSKTVVVVVVQPRCMPPPPGCARLPASSNLGLVGCDTYPGVGILEAASTVH</sequence>
<reference evidence="2 3" key="1">
    <citation type="journal article" date="2012" name="PLoS Pathog.">
        <title>Diverse lifestyles and strategies of plant pathogenesis encoded in the genomes of eighteen Dothideomycetes fungi.</title>
        <authorList>
            <person name="Ohm R.A."/>
            <person name="Feau N."/>
            <person name="Henrissat B."/>
            <person name="Schoch C.L."/>
            <person name="Horwitz B.A."/>
            <person name="Barry K.W."/>
            <person name="Condon B.J."/>
            <person name="Copeland A.C."/>
            <person name="Dhillon B."/>
            <person name="Glaser F."/>
            <person name="Hesse C.N."/>
            <person name="Kosti I."/>
            <person name="LaButti K."/>
            <person name="Lindquist E.A."/>
            <person name="Lucas S."/>
            <person name="Salamov A.A."/>
            <person name="Bradshaw R.E."/>
            <person name="Ciuffetti L."/>
            <person name="Hamelin R.C."/>
            <person name="Kema G.H.J."/>
            <person name="Lawrence C."/>
            <person name="Scott J.A."/>
            <person name="Spatafora J.W."/>
            <person name="Turgeon B.G."/>
            <person name="de Wit P.J.G.M."/>
            <person name="Zhong S."/>
            <person name="Goodwin S.B."/>
            <person name="Grigoriev I.V."/>
        </authorList>
    </citation>
    <scope>NUCLEOTIDE SEQUENCE [LARGE SCALE GENOMIC DNA]</scope>
    <source>
        <strain evidence="3">28A</strain>
    </source>
</reference>
<proteinExistence type="predicted"/>
<evidence type="ECO:0000256" key="1">
    <source>
        <dbReference type="SAM" id="MobiDB-lite"/>
    </source>
</evidence>
<dbReference type="AlphaFoldDB" id="R0JZR0"/>
<evidence type="ECO:0000313" key="3">
    <source>
        <dbReference type="Proteomes" id="UP000016935"/>
    </source>
</evidence>
<feature type="compositionally biased region" description="Basic and acidic residues" evidence="1">
    <location>
        <begin position="9"/>
        <end position="31"/>
    </location>
</feature>
<dbReference type="EMBL" id="KB908593">
    <property type="protein sequence ID" value="EOA86383.1"/>
    <property type="molecule type" value="Genomic_DNA"/>
</dbReference>
<accession>R0JZR0</accession>
<reference evidence="2 3" key="2">
    <citation type="journal article" date="2013" name="PLoS Genet.">
        <title>Comparative genome structure, secondary metabolite, and effector coding capacity across Cochliobolus pathogens.</title>
        <authorList>
            <person name="Condon B.J."/>
            <person name="Leng Y."/>
            <person name="Wu D."/>
            <person name="Bushley K.E."/>
            <person name="Ohm R.A."/>
            <person name="Otillar R."/>
            <person name="Martin J."/>
            <person name="Schackwitz W."/>
            <person name="Grimwood J."/>
            <person name="MohdZainudin N."/>
            <person name="Xue C."/>
            <person name="Wang R."/>
            <person name="Manning V.A."/>
            <person name="Dhillon B."/>
            <person name="Tu Z.J."/>
            <person name="Steffenson B.J."/>
            <person name="Salamov A."/>
            <person name="Sun H."/>
            <person name="Lowry S."/>
            <person name="LaButti K."/>
            <person name="Han J."/>
            <person name="Copeland A."/>
            <person name="Lindquist E."/>
            <person name="Barry K."/>
            <person name="Schmutz J."/>
            <person name="Baker S.E."/>
            <person name="Ciuffetti L.M."/>
            <person name="Grigoriev I.V."/>
            <person name="Zhong S."/>
            <person name="Turgeon B.G."/>
        </authorList>
    </citation>
    <scope>NUCLEOTIDE SEQUENCE [LARGE SCALE GENOMIC DNA]</scope>
    <source>
        <strain evidence="3">28A</strain>
    </source>
</reference>
<dbReference type="HOGENOM" id="CLU_2414679_0_0_1"/>